<organism evidence="1 2">
    <name type="scientific">Nitrosomonas ureae</name>
    <dbReference type="NCBI Taxonomy" id="44577"/>
    <lineage>
        <taxon>Bacteria</taxon>
        <taxon>Pseudomonadati</taxon>
        <taxon>Pseudomonadota</taxon>
        <taxon>Betaproteobacteria</taxon>
        <taxon>Nitrosomonadales</taxon>
        <taxon>Nitrosomonadaceae</taxon>
        <taxon>Nitrosomonas</taxon>
    </lineage>
</organism>
<sequence length="254" mass="28914">MRYKGLETSYSLLVAYDVLALQYKRKNKPKDALSEEHKTGMLGSVPSMNFNNYSFTFALLNINAAIVEGLMRSILSELVSEEVDRQIDAGMQAGRTSRSSPENLLNKFFIEIDAQGGWERLKEQYASYLGLAIDKTISTETKEAMSTLFVLRNILAHGTALIHPSEQLPDDLKDEPIFKWQSRLQSACVYLEKQFGHKDIFENLAEFNVPEHFLEKTKEFLSEILPAINHQPQRAEKTIRAIQKFSFGFNNIGV</sequence>
<evidence type="ECO:0000313" key="1">
    <source>
        <dbReference type="EMBL" id="SNX60911.1"/>
    </source>
</evidence>
<dbReference type="OrthoDB" id="6937176at2"/>
<gene>
    <name evidence="1" type="ORF">SAMN06296273_2373</name>
</gene>
<dbReference type="Proteomes" id="UP000242498">
    <property type="component" value="Chromosome I"/>
</dbReference>
<dbReference type="RefSeq" id="WP_096293636.1">
    <property type="nucleotide sequence ID" value="NZ_LT907782.1"/>
</dbReference>
<reference evidence="1 2" key="1">
    <citation type="submission" date="2017-08" db="EMBL/GenBank/DDBJ databases">
        <authorList>
            <person name="de Groot N.N."/>
        </authorList>
    </citation>
    <scope>NUCLEOTIDE SEQUENCE [LARGE SCALE GENOMIC DNA]</scope>
    <source>
        <strain evidence="1 2">Nm15</strain>
    </source>
</reference>
<dbReference type="EMBL" id="LT907782">
    <property type="protein sequence ID" value="SNX60911.1"/>
    <property type="molecule type" value="Genomic_DNA"/>
</dbReference>
<evidence type="ECO:0000313" key="2">
    <source>
        <dbReference type="Proteomes" id="UP000242498"/>
    </source>
</evidence>
<dbReference type="AlphaFoldDB" id="A0A285C018"/>
<accession>A0A285C018</accession>
<proteinExistence type="predicted"/>
<protein>
    <submittedName>
        <fullName evidence="1">Uncharacterized protein</fullName>
    </submittedName>
</protein>
<name>A0A285C018_9PROT</name>